<dbReference type="EMBL" id="JBHSLW010000056">
    <property type="protein sequence ID" value="MFC5422999.1"/>
    <property type="molecule type" value="Genomic_DNA"/>
</dbReference>
<name>A0ABW0IYD3_9HYPH</name>
<comment type="caution">
    <text evidence="4">The sequence shown here is derived from an EMBL/GenBank/DDBJ whole genome shotgun (WGS) entry which is preliminary data.</text>
</comment>
<keyword evidence="4" id="KW-0966">Cell projection</keyword>
<keyword evidence="3" id="KW-0175">Coiled coil</keyword>
<evidence type="ECO:0000313" key="5">
    <source>
        <dbReference type="Proteomes" id="UP001596053"/>
    </source>
</evidence>
<dbReference type="PANTHER" id="PTHR34982">
    <property type="entry name" value="YOP PROTEINS TRANSLOCATION PROTEIN L"/>
    <property type="match status" value="1"/>
</dbReference>
<dbReference type="Proteomes" id="UP001596053">
    <property type="component" value="Unassembled WGS sequence"/>
</dbReference>
<protein>
    <submittedName>
        <fullName evidence="4">Flagellar assembly protein FliH</fullName>
    </submittedName>
</protein>
<evidence type="ECO:0000256" key="2">
    <source>
        <dbReference type="ARBA" id="ARBA00022927"/>
    </source>
</evidence>
<dbReference type="RefSeq" id="WP_377801196.1">
    <property type="nucleotide sequence ID" value="NZ_JBHSLW010000056.1"/>
</dbReference>
<keyword evidence="2" id="KW-0653">Protein transport</keyword>
<keyword evidence="1" id="KW-0813">Transport</keyword>
<proteinExistence type="predicted"/>
<organism evidence="4 5">
    <name type="scientific">Bosea eneae</name>
    <dbReference type="NCBI Taxonomy" id="151454"/>
    <lineage>
        <taxon>Bacteria</taxon>
        <taxon>Pseudomonadati</taxon>
        <taxon>Pseudomonadota</taxon>
        <taxon>Alphaproteobacteria</taxon>
        <taxon>Hyphomicrobiales</taxon>
        <taxon>Boseaceae</taxon>
        <taxon>Bosea</taxon>
    </lineage>
</organism>
<dbReference type="InterPro" id="IPR051472">
    <property type="entry name" value="T3SS_Stator/FliH"/>
</dbReference>
<evidence type="ECO:0000313" key="4">
    <source>
        <dbReference type="EMBL" id="MFC5422999.1"/>
    </source>
</evidence>
<dbReference type="PANTHER" id="PTHR34982:SF1">
    <property type="entry name" value="FLAGELLAR ASSEMBLY PROTEIN FLIH"/>
    <property type="match status" value="1"/>
</dbReference>
<reference evidence="5" key="1">
    <citation type="journal article" date="2019" name="Int. J. Syst. Evol. Microbiol.">
        <title>The Global Catalogue of Microorganisms (GCM) 10K type strain sequencing project: providing services to taxonomists for standard genome sequencing and annotation.</title>
        <authorList>
            <consortium name="The Broad Institute Genomics Platform"/>
            <consortium name="The Broad Institute Genome Sequencing Center for Infectious Disease"/>
            <person name="Wu L."/>
            <person name="Ma J."/>
        </authorList>
    </citation>
    <scope>NUCLEOTIDE SEQUENCE [LARGE SCALE GENOMIC DNA]</scope>
    <source>
        <strain evidence="5">NCAIM B.01391</strain>
    </source>
</reference>
<evidence type="ECO:0000256" key="1">
    <source>
        <dbReference type="ARBA" id="ARBA00022448"/>
    </source>
</evidence>
<keyword evidence="4" id="KW-0282">Flagellum</keyword>
<accession>A0ABW0IYD3</accession>
<feature type="coiled-coil region" evidence="3">
    <location>
        <begin position="42"/>
        <end position="84"/>
    </location>
</feature>
<gene>
    <name evidence="4" type="ORF">ACFPOB_25960</name>
</gene>
<evidence type="ECO:0000256" key="3">
    <source>
        <dbReference type="SAM" id="Coils"/>
    </source>
</evidence>
<keyword evidence="4" id="KW-0969">Cilium</keyword>
<keyword evidence="5" id="KW-1185">Reference proteome</keyword>
<sequence length="201" mass="21219">MAAAKKFMFATDFSGNSRNAVDEAALEAAKAEAFRSGLDQARREAEQQLGALLAQLVRQSERLLAQQDERLAQIEAQAAQLAVATARSLAGAALADKPLAQLLAAARECLSHARHAPHLAIRVHESLVETVEGKLAGLARETGFAGRIVVLGEPDIALGDGKLEWADGGIAIESAALDEAVDKAVRAVFGQSDHHAERARS</sequence>